<dbReference type="GO" id="GO:0005737">
    <property type="term" value="C:cytoplasm"/>
    <property type="evidence" value="ECO:0007669"/>
    <property type="project" value="UniProtKB-SubCell"/>
</dbReference>
<dbReference type="InterPro" id="IPR036714">
    <property type="entry name" value="SDH_sf"/>
</dbReference>
<evidence type="ECO:0000256" key="4">
    <source>
        <dbReference type="ARBA" id="ARBA00022490"/>
    </source>
</evidence>
<dbReference type="GO" id="GO:0006105">
    <property type="term" value="P:succinate metabolic process"/>
    <property type="evidence" value="ECO:0007669"/>
    <property type="project" value="TreeGrafter"/>
</dbReference>
<evidence type="ECO:0000313" key="7">
    <source>
        <dbReference type="Proteomes" id="UP001296967"/>
    </source>
</evidence>
<keyword evidence="4" id="KW-0963">Cytoplasm</keyword>
<dbReference type="Proteomes" id="UP001296967">
    <property type="component" value="Unassembled WGS sequence"/>
</dbReference>
<dbReference type="InterPro" id="IPR005631">
    <property type="entry name" value="SDH"/>
</dbReference>
<name>A0AAJ0UCB6_HALSE</name>
<dbReference type="AlphaFoldDB" id="A0AAJ0UCB6"/>
<gene>
    <name evidence="6" type="ORF">CCR82_00240</name>
</gene>
<dbReference type="EMBL" id="NHSF01000005">
    <property type="protein sequence ID" value="MBK5929006.1"/>
    <property type="molecule type" value="Genomic_DNA"/>
</dbReference>
<dbReference type="Pfam" id="PF03937">
    <property type="entry name" value="Sdh5"/>
    <property type="match status" value="1"/>
</dbReference>
<dbReference type="PANTHER" id="PTHR39585">
    <property type="entry name" value="FAD ASSEMBLY FACTOR SDHE"/>
    <property type="match status" value="1"/>
</dbReference>
<keyword evidence="7" id="KW-1185">Reference proteome</keyword>
<organism evidence="6 7">
    <name type="scientific">Halochromatium salexigens</name>
    <name type="common">Chromatium salexigens</name>
    <dbReference type="NCBI Taxonomy" id="49447"/>
    <lineage>
        <taxon>Bacteria</taxon>
        <taxon>Pseudomonadati</taxon>
        <taxon>Pseudomonadota</taxon>
        <taxon>Gammaproteobacteria</taxon>
        <taxon>Chromatiales</taxon>
        <taxon>Chromatiaceae</taxon>
        <taxon>Halochromatium</taxon>
    </lineage>
</organism>
<dbReference type="SUPFAM" id="SSF109910">
    <property type="entry name" value="YgfY-like"/>
    <property type="match status" value="1"/>
</dbReference>
<dbReference type="Gene3D" id="1.10.150.250">
    <property type="entry name" value="Flavinator of succinate dehydrogenase"/>
    <property type="match status" value="1"/>
</dbReference>
<evidence type="ECO:0000313" key="6">
    <source>
        <dbReference type="EMBL" id="MBK5929006.1"/>
    </source>
</evidence>
<evidence type="ECO:0000256" key="5">
    <source>
        <dbReference type="ARBA" id="ARBA00023186"/>
    </source>
</evidence>
<comment type="subcellular location">
    <subcellularLocation>
        <location evidence="1">Cytoplasm</location>
    </subcellularLocation>
</comment>
<comment type="similarity">
    <text evidence="2">Belongs to the SdhE FAD assembly factor family.</text>
</comment>
<keyword evidence="5" id="KW-0143">Chaperone</keyword>
<reference evidence="6" key="1">
    <citation type="submission" date="2017-05" db="EMBL/GenBank/DDBJ databases">
        <authorList>
            <person name="Imhoff J.F."/>
            <person name="Rahn T."/>
            <person name="Kuenzel S."/>
            <person name="Neulinger S.C."/>
        </authorList>
    </citation>
    <scope>NUCLEOTIDE SEQUENCE</scope>
    <source>
        <strain evidence="6">DSM 4395</strain>
    </source>
</reference>
<sequence>MLELDLLLNHFLQHGYAELDGDARRAFERLLGMPDQILQDWLIGQAVPADAELSALIARIRAAIRTAP</sequence>
<proteinExistence type="inferred from homology"/>
<evidence type="ECO:0000256" key="3">
    <source>
        <dbReference type="ARBA" id="ARBA00019418"/>
    </source>
</evidence>
<evidence type="ECO:0000256" key="1">
    <source>
        <dbReference type="ARBA" id="ARBA00004496"/>
    </source>
</evidence>
<accession>A0AAJ0UCB6</accession>
<dbReference type="PANTHER" id="PTHR39585:SF1">
    <property type="entry name" value="FAD ASSEMBLY FACTOR SDHE"/>
    <property type="match status" value="1"/>
</dbReference>
<comment type="caution">
    <text evidence="6">The sequence shown here is derived from an EMBL/GenBank/DDBJ whole genome shotgun (WGS) entry which is preliminary data.</text>
</comment>
<protein>
    <recommendedName>
        <fullName evidence="3">FAD assembly factor SdhE</fullName>
    </recommendedName>
</protein>
<evidence type="ECO:0000256" key="2">
    <source>
        <dbReference type="ARBA" id="ARBA00008571"/>
    </source>
</evidence>
<reference evidence="6" key="2">
    <citation type="journal article" date="2020" name="Microorganisms">
        <title>Osmotic Adaptation and Compatible Solute Biosynthesis of Phototrophic Bacteria as Revealed from Genome Analyses.</title>
        <authorList>
            <person name="Imhoff J.F."/>
            <person name="Rahn T."/>
            <person name="Kunzel S."/>
            <person name="Keller A."/>
            <person name="Neulinger S.C."/>
        </authorList>
    </citation>
    <scope>NUCLEOTIDE SEQUENCE</scope>
    <source>
        <strain evidence="6">DSM 4395</strain>
    </source>
</reference>
<dbReference type="InterPro" id="IPR050531">
    <property type="entry name" value="SdhE_FAD_assembly_factor"/>
</dbReference>